<dbReference type="Proteomes" id="UP000432089">
    <property type="component" value="Unassembled WGS sequence"/>
</dbReference>
<feature type="transmembrane region" description="Helical" evidence="7">
    <location>
        <begin position="144"/>
        <end position="168"/>
    </location>
</feature>
<keyword evidence="6 7" id="KW-0472">Membrane</keyword>
<evidence type="ECO:0000256" key="7">
    <source>
        <dbReference type="SAM" id="Phobius"/>
    </source>
</evidence>
<organism evidence="8 9">
    <name type="scientific">Plantimonas leprariae</name>
    <dbReference type="NCBI Taxonomy" id="2615207"/>
    <lineage>
        <taxon>Bacteria</taxon>
        <taxon>Pseudomonadati</taxon>
        <taxon>Pseudomonadota</taxon>
        <taxon>Alphaproteobacteria</taxon>
        <taxon>Hyphomicrobiales</taxon>
        <taxon>Aurantimonadaceae</taxon>
        <taxon>Plantimonas</taxon>
    </lineage>
</organism>
<reference evidence="8 9" key="1">
    <citation type="submission" date="2019-09" db="EMBL/GenBank/DDBJ databases">
        <title>YIM 132180 draft genome.</title>
        <authorList>
            <person name="Zhang K."/>
        </authorList>
    </citation>
    <scope>NUCLEOTIDE SEQUENCE [LARGE SCALE GENOMIC DNA]</scope>
    <source>
        <strain evidence="8 9">YIM 132180</strain>
    </source>
</reference>
<proteinExistence type="predicted"/>
<feature type="transmembrane region" description="Helical" evidence="7">
    <location>
        <begin position="415"/>
        <end position="432"/>
    </location>
</feature>
<keyword evidence="3" id="KW-1003">Cell membrane</keyword>
<dbReference type="EMBL" id="VZDO01000013">
    <property type="protein sequence ID" value="KAB0678476.1"/>
    <property type="molecule type" value="Genomic_DNA"/>
</dbReference>
<feature type="transmembrane region" description="Helical" evidence="7">
    <location>
        <begin position="463"/>
        <end position="482"/>
    </location>
</feature>
<evidence type="ECO:0000256" key="1">
    <source>
        <dbReference type="ARBA" id="ARBA00004651"/>
    </source>
</evidence>
<dbReference type="PANTHER" id="PTHR30509:SF9">
    <property type="entry name" value="MULTIDRUG RESISTANCE PROTEIN MDTO"/>
    <property type="match status" value="1"/>
</dbReference>
<keyword evidence="5 7" id="KW-1133">Transmembrane helix</keyword>
<dbReference type="RefSeq" id="WP_150971228.1">
    <property type="nucleotide sequence ID" value="NZ_VZDO01000013.1"/>
</dbReference>
<dbReference type="GO" id="GO:0005886">
    <property type="term" value="C:plasma membrane"/>
    <property type="evidence" value="ECO:0007669"/>
    <property type="project" value="UniProtKB-SubCell"/>
</dbReference>
<protein>
    <submittedName>
        <fullName evidence="8">FUSC family protein</fullName>
    </submittedName>
</protein>
<dbReference type="Pfam" id="PF04632">
    <property type="entry name" value="FUSC"/>
    <property type="match status" value="1"/>
</dbReference>
<evidence type="ECO:0000256" key="5">
    <source>
        <dbReference type="ARBA" id="ARBA00022989"/>
    </source>
</evidence>
<feature type="transmembrane region" description="Helical" evidence="7">
    <location>
        <begin position="110"/>
        <end position="128"/>
    </location>
</feature>
<feature type="transmembrane region" description="Helical" evidence="7">
    <location>
        <begin position="494"/>
        <end position="518"/>
    </location>
</feature>
<feature type="transmembrane region" description="Helical" evidence="7">
    <location>
        <begin position="20"/>
        <end position="46"/>
    </location>
</feature>
<evidence type="ECO:0000256" key="2">
    <source>
        <dbReference type="ARBA" id="ARBA00022448"/>
    </source>
</evidence>
<evidence type="ECO:0000313" key="8">
    <source>
        <dbReference type="EMBL" id="KAB0678476.1"/>
    </source>
</evidence>
<dbReference type="GO" id="GO:0022857">
    <property type="term" value="F:transmembrane transporter activity"/>
    <property type="evidence" value="ECO:0007669"/>
    <property type="project" value="InterPro"/>
</dbReference>
<evidence type="ECO:0000256" key="4">
    <source>
        <dbReference type="ARBA" id="ARBA00022692"/>
    </source>
</evidence>
<feature type="transmembrane region" description="Helical" evidence="7">
    <location>
        <begin position="58"/>
        <end position="79"/>
    </location>
</feature>
<feature type="transmembrane region" description="Helical" evidence="7">
    <location>
        <begin position="85"/>
        <end position="103"/>
    </location>
</feature>
<comment type="subcellular location">
    <subcellularLocation>
        <location evidence="1">Cell membrane</location>
        <topology evidence="1">Multi-pass membrane protein</topology>
    </subcellularLocation>
</comment>
<name>A0A7V7PML4_9HYPH</name>
<dbReference type="PANTHER" id="PTHR30509">
    <property type="entry name" value="P-HYDROXYBENZOIC ACID EFFLUX PUMP SUBUNIT-RELATED"/>
    <property type="match status" value="1"/>
</dbReference>
<accession>A0A7V7PML4</accession>
<gene>
    <name evidence="8" type="ORF">F6X38_15710</name>
</gene>
<sequence>MTAALPTWRDWLFSAKAFAASMLALYVALAAGLPRPYWAMAAVYVVANPLSGATRSKALYRALGTFIGAAGAVLLVPPLVNAPELLSLAVALWTGGFLFVSLLDRTPRSYVFMLAGYSLPLIALPAVGDPGSVFDLAVARSLEITLGIVCASVVNSVILPTAVGPTLANQVDKWRNGAAEWTAGILGSGDPAAAAEGRLRLAADVRGLELLIGQIAYDPAARRTARHARELQARLAMLLPILSSLGDRIGAARAAGADPQGFDALRADVLRWIEDPAVADPDGLRRRIAALEEEVEGQADWGALVLAGALARMRDLVDLWQDIEAAQRRIVLGERAQGREPAPRFRNVFARAPHYDFGLLAFSAGSVVLATLLASFVWIESGWVEGSGCVIMTAVGASFFAALDDPVPQIKAFTIWMGISIAVSGFYIFAVLPQVHGFEMLVAVFAVPFLLFGTLVGRPQFTLIAMLLAVNTASFVGVQETYSADFASFLNGNLASVAGGLFGLAWTMATRPFGAALAARRLLRASWRDVASIARGGSLPADGRFAGRMLDRSGQLAPRLAALPDGEAPDALGELRLGLNLIELKRVRRDGRAAPAVGELLAAVGDLFTERARTGRRIEAPERIRVTIDAALSEAAVDRSDAGRATLNALVGIRRALFPAARPPTLPRPVEAFEPPAYSIAAE</sequence>
<keyword evidence="9" id="KW-1185">Reference proteome</keyword>
<evidence type="ECO:0000256" key="6">
    <source>
        <dbReference type="ARBA" id="ARBA00023136"/>
    </source>
</evidence>
<comment type="caution">
    <text evidence="8">The sequence shown here is derived from an EMBL/GenBank/DDBJ whole genome shotgun (WGS) entry which is preliminary data.</text>
</comment>
<feature type="transmembrane region" description="Helical" evidence="7">
    <location>
        <begin position="357"/>
        <end position="379"/>
    </location>
</feature>
<dbReference type="InterPro" id="IPR006726">
    <property type="entry name" value="PHBA_efflux_AaeB/fusaric-R"/>
</dbReference>
<evidence type="ECO:0000313" key="9">
    <source>
        <dbReference type="Proteomes" id="UP000432089"/>
    </source>
</evidence>
<keyword evidence="2" id="KW-0813">Transport</keyword>
<feature type="transmembrane region" description="Helical" evidence="7">
    <location>
        <begin position="438"/>
        <end position="456"/>
    </location>
</feature>
<dbReference type="AlphaFoldDB" id="A0A7V7PML4"/>
<feature type="transmembrane region" description="Helical" evidence="7">
    <location>
        <begin position="385"/>
        <end position="403"/>
    </location>
</feature>
<keyword evidence="4 7" id="KW-0812">Transmembrane</keyword>
<evidence type="ECO:0000256" key="3">
    <source>
        <dbReference type="ARBA" id="ARBA00022475"/>
    </source>
</evidence>